<dbReference type="EMBL" id="JACHKF010000001">
    <property type="protein sequence ID" value="MBB6566257.1"/>
    <property type="molecule type" value="Genomic_DNA"/>
</dbReference>
<evidence type="ECO:0000313" key="3">
    <source>
        <dbReference type="Proteomes" id="UP000534306"/>
    </source>
</evidence>
<evidence type="ECO:0000313" key="2">
    <source>
        <dbReference type="EMBL" id="NOL43078.1"/>
    </source>
</evidence>
<evidence type="ECO:0000313" key="1">
    <source>
        <dbReference type="EMBL" id="MBB6566257.1"/>
    </source>
</evidence>
<dbReference type="RefSeq" id="WP_171675703.1">
    <property type="nucleotide sequence ID" value="NZ_BAAAGT010000010.1"/>
</dbReference>
<dbReference type="AlphaFoldDB" id="A0A7Y4L2D1"/>
<name>A0A7Y4L2D1_9ACTN</name>
<reference evidence="2 3" key="1">
    <citation type="submission" date="2020-05" db="EMBL/GenBank/DDBJ databases">
        <title>Genome sequence of Kribbella sandramycini ATCC 39419.</title>
        <authorList>
            <person name="Maclea K.S."/>
            <person name="Fair J.L."/>
        </authorList>
    </citation>
    <scope>NUCLEOTIDE SEQUENCE [LARGE SCALE GENOMIC DNA]</scope>
    <source>
        <strain evidence="2 3">ATCC 39419</strain>
    </source>
</reference>
<dbReference type="Proteomes" id="UP000534306">
    <property type="component" value="Unassembled WGS sequence"/>
</dbReference>
<reference evidence="1 4" key="2">
    <citation type="submission" date="2020-08" db="EMBL/GenBank/DDBJ databases">
        <title>Sequencing the genomes of 1000 actinobacteria strains.</title>
        <authorList>
            <person name="Klenk H.-P."/>
        </authorList>
    </citation>
    <scope>NUCLEOTIDE SEQUENCE [LARGE SCALE GENOMIC DNA]</scope>
    <source>
        <strain evidence="1 4">DSM 15626</strain>
    </source>
</reference>
<organism evidence="2 3">
    <name type="scientific">Kribbella sandramycini</name>
    <dbReference type="NCBI Taxonomy" id="60450"/>
    <lineage>
        <taxon>Bacteria</taxon>
        <taxon>Bacillati</taxon>
        <taxon>Actinomycetota</taxon>
        <taxon>Actinomycetes</taxon>
        <taxon>Propionibacteriales</taxon>
        <taxon>Kribbellaceae</taxon>
        <taxon>Kribbella</taxon>
    </lineage>
</organism>
<evidence type="ECO:0000313" key="4">
    <source>
        <dbReference type="Proteomes" id="UP000553957"/>
    </source>
</evidence>
<protein>
    <submittedName>
        <fullName evidence="2">Uncharacterized protein</fullName>
    </submittedName>
</protein>
<dbReference type="EMBL" id="JABJRC010000005">
    <property type="protein sequence ID" value="NOL43078.1"/>
    <property type="molecule type" value="Genomic_DNA"/>
</dbReference>
<sequence length="97" mass="10471">MRGLTSLEQHPGLPAPARLLLSRTRRSEGLGVPEGTVAWSAAASYLMRPDAFLSLVSAPRRLEFFKSAEGVQVAIWGYSANTPVDPTGIRRITYAAS</sequence>
<proteinExistence type="predicted"/>
<gene>
    <name evidence="1" type="ORF">HNR71_001894</name>
    <name evidence="2" type="ORF">HPO96_22790</name>
</gene>
<accession>A0A7Y4L2D1</accession>
<dbReference type="Proteomes" id="UP000553957">
    <property type="component" value="Unassembled WGS sequence"/>
</dbReference>
<keyword evidence="3" id="KW-1185">Reference proteome</keyword>
<comment type="caution">
    <text evidence="2">The sequence shown here is derived from an EMBL/GenBank/DDBJ whole genome shotgun (WGS) entry which is preliminary data.</text>
</comment>